<evidence type="ECO:0000313" key="5">
    <source>
        <dbReference type="EMBL" id="KAH9316911.1"/>
    </source>
</evidence>
<keyword evidence="1" id="KW-0489">Methyltransferase</keyword>
<evidence type="ECO:0008006" key="7">
    <source>
        <dbReference type="Google" id="ProtNLM"/>
    </source>
</evidence>
<keyword evidence="6" id="KW-1185">Reference proteome</keyword>
<gene>
    <name evidence="5" type="ORF">KI387_018680</name>
</gene>
<dbReference type="Proteomes" id="UP000824469">
    <property type="component" value="Unassembled WGS sequence"/>
</dbReference>
<dbReference type="InterPro" id="IPR051128">
    <property type="entry name" value="EgtD_Methyltrsf_superfamily"/>
</dbReference>
<reference evidence="5 6" key="1">
    <citation type="journal article" date="2021" name="Nat. Plants">
        <title>The Taxus genome provides insights into paclitaxel biosynthesis.</title>
        <authorList>
            <person name="Xiong X."/>
            <person name="Gou J."/>
            <person name="Liao Q."/>
            <person name="Li Y."/>
            <person name="Zhou Q."/>
            <person name="Bi G."/>
            <person name="Li C."/>
            <person name="Du R."/>
            <person name="Wang X."/>
            <person name="Sun T."/>
            <person name="Guo L."/>
            <person name="Liang H."/>
            <person name="Lu P."/>
            <person name="Wu Y."/>
            <person name="Zhang Z."/>
            <person name="Ro D.K."/>
            <person name="Shang Y."/>
            <person name="Huang S."/>
            <person name="Yan J."/>
        </authorList>
    </citation>
    <scope>NUCLEOTIDE SEQUENCE [LARGE SCALE GENOMIC DNA]</scope>
    <source>
        <strain evidence="5">Ta-2019</strain>
    </source>
</reference>
<name>A0AA38LAN0_TAXCH</name>
<evidence type="ECO:0000256" key="2">
    <source>
        <dbReference type="ARBA" id="ARBA00022679"/>
    </source>
</evidence>
<dbReference type="AlphaFoldDB" id="A0AA38LAN0"/>
<dbReference type="InterPro" id="IPR042095">
    <property type="entry name" value="SUMF_sf"/>
</dbReference>
<dbReference type="InterPro" id="IPR019257">
    <property type="entry name" value="MeTrfase_dom"/>
</dbReference>
<feature type="domain" description="Sulfatase-modifying factor enzyme-like" evidence="3">
    <location>
        <begin position="394"/>
        <end position="527"/>
    </location>
</feature>
<dbReference type="Gene3D" id="3.40.50.150">
    <property type="entry name" value="Vaccinia Virus protein VP39"/>
    <property type="match status" value="1"/>
</dbReference>
<dbReference type="SUPFAM" id="SSF56436">
    <property type="entry name" value="C-type lectin-like"/>
    <property type="match status" value="1"/>
</dbReference>
<evidence type="ECO:0000256" key="1">
    <source>
        <dbReference type="ARBA" id="ARBA00022603"/>
    </source>
</evidence>
<dbReference type="Pfam" id="PF10017">
    <property type="entry name" value="Methyltransf_33"/>
    <property type="match status" value="1"/>
</dbReference>
<comment type="caution">
    <text evidence="5">The sequence shown here is derived from an EMBL/GenBank/DDBJ whole genome shotgun (WGS) entry which is preliminary data.</text>
</comment>
<evidence type="ECO:0000259" key="3">
    <source>
        <dbReference type="Pfam" id="PF03781"/>
    </source>
</evidence>
<evidence type="ECO:0000259" key="4">
    <source>
        <dbReference type="Pfam" id="PF10017"/>
    </source>
</evidence>
<dbReference type="PANTHER" id="PTHR43397">
    <property type="entry name" value="ERGOTHIONEINE BIOSYNTHESIS PROTEIN 1"/>
    <property type="match status" value="1"/>
</dbReference>
<feature type="non-terminal residue" evidence="5">
    <location>
        <position position="618"/>
    </location>
</feature>
<dbReference type="GO" id="GO:0008168">
    <property type="term" value="F:methyltransferase activity"/>
    <property type="evidence" value="ECO:0007669"/>
    <property type="project" value="UniProtKB-KW"/>
</dbReference>
<dbReference type="EMBL" id="JAHRHJ020000004">
    <property type="protein sequence ID" value="KAH9316911.1"/>
    <property type="molecule type" value="Genomic_DNA"/>
</dbReference>
<proteinExistence type="predicted"/>
<feature type="domain" description="Sulfatase-modifying factor enzyme-like" evidence="3">
    <location>
        <begin position="541"/>
        <end position="615"/>
    </location>
</feature>
<evidence type="ECO:0000313" key="6">
    <source>
        <dbReference type="Proteomes" id="UP000824469"/>
    </source>
</evidence>
<sequence length="618" mass="71560">CRYVIIDVSKSTLEEARSNLTELVAGLKPSAIEFVHADFVKGLQQLKSRYPEQQLCIAWLGSSVSSLTKENVPEFFKDVLKVAGSTCQLLVCMDMWKSAETLYSEYHDNKGVTEYFIKHGMKNALSCIGYAPDEDSVQSWSYEVEINKLLRRVEMYITFPQGLNLDKHQIQIRPGESILVEFSTKYCVNDIKQVATKACCQVYRSWGESSYYTCQMFLPASHGLVQCWRDTDKLFEGILDWNSKPIDLRHPYLFYYGHVCAFAKLKMTRNCEESELDTMFSRGIDPNVLDPSQCHSHPNIPSTWPSKEVVINYVRMTRIWIQNEAAKGQLNTSIFSLVIEHERMHQETLTYMIVQDRKKIFENRTKIPITPINKLEKGNLFSDILLHKVPKPDIPIEAGDVILGVTPCDISTFVWDNEGPTFITEVSEPFLVAARPVSIKDFLCFINYGGYKIKSLWKQDDYALFSENGFVYPATWSLVDNEYYIHDPHSTKHWTEVSEEAVYVSLAEAEAFCRWQGCRVMTEAEYHRILDSDKQGGKVLNMRTGGWEWTSTEFYPFPGFEPMPEYAEYSTDFFDGKHYVLKGNSDATHVSMHRDSFRNFYQRQYRYVFSKFRCILSF</sequence>
<dbReference type="InterPro" id="IPR029063">
    <property type="entry name" value="SAM-dependent_MTases_sf"/>
</dbReference>
<dbReference type="GO" id="GO:0032259">
    <property type="term" value="P:methylation"/>
    <property type="evidence" value="ECO:0007669"/>
    <property type="project" value="UniProtKB-KW"/>
</dbReference>
<dbReference type="Gene3D" id="3.90.1580.10">
    <property type="entry name" value="paralog of FGE (formylglycine-generating enzyme)"/>
    <property type="match status" value="1"/>
</dbReference>
<dbReference type="InterPro" id="IPR016187">
    <property type="entry name" value="CTDL_fold"/>
</dbReference>
<dbReference type="Pfam" id="PF03781">
    <property type="entry name" value="FGE-sulfatase"/>
    <property type="match status" value="2"/>
</dbReference>
<dbReference type="OMA" id="FKHWHPT"/>
<organism evidence="5 6">
    <name type="scientific">Taxus chinensis</name>
    <name type="common">Chinese yew</name>
    <name type="synonym">Taxus wallichiana var. chinensis</name>
    <dbReference type="NCBI Taxonomy" id="29808"/>
    <lineage>
        <taxon>Eukaryota</taxon>
        <taxon>Viridiplantae</taxon>
        <taxon>Streptophyta</taxon>
        <taxon>Embryophyta</taxon>
        <taxon>Tracheophyta</taxon>
        <taxon>Spermatophyta</taxon>
        <taxon>Pinopsida</taxon>
        <taxon>Pinidae</taxon>
        <taxon>Conifers II</taxon>
        <taxon>Cupressales</taxon>
        <taxon>Taxaceae</taxon>
        <taxon>Taxus</taxon>
    </lineage>
</organism>
<dbReference type="PANTHER" id="PTHR43397:SF1">
    <property type="entry name" value="ERGOTHIONEINE BIOSYNTHESIS PROTEIN 1"/>
    <property type="match status" value="1"/>
</dbReference>
<feature type="domain" description="Histidine-specific methyltransferase SAM-dependent" evidence="4">
    <location>
        <begin position="2"/>
        <end position="214"/>
    </location>
</feature>
<accession>A0AA38LAN0</accession>
<protein>
    <recommendedName>
        <fullName evidence="7">Sulfatase-modifying factor enzyme domain-containing protein</fullName>
    </recommendedName>
</protein>
<dbReference type="InterPro" id="IPR005532">
    <property type="entry name" value="SUMF_dom"/>
</dbReference>
<keyword evidence="2" id="KW-0808">Transferase</keyword>